<dbReference type="InterPro" id="IPR006311">
    <property type="entry name" value="TAT_signal"/>
</dbReference>
<evidence type="ECO:0000313" key="2">
    <source>
        <dbReference type="EMBL" id="SLN18337.1"/>
    </source>
</evidence>
<evidence type="ECO:0000313" key="3">
    <source>
        <dbReference type="Proteomes" id="UP000193409"/>
    </source>
</evidence>
<accession>A0A1Y5RII4</accession>
<dbReference type="PROSITE" id="PS51257">
    <property type="entry name" value="PROKAR_LIPOPROTEIN"/>
    <property type="match status" value="1"/>
</dbReference>
<dbReference type="Proteomes" id="UP000193409">
    <property type="component" value="Unassembled WGS sequence"/>
</dbReference>
<dbReference type="OrthoDB" id="7847492at2"/>
<dbReference type="Pfam" id="PF04366">
    <property type="entry name" value="Ysc84"/>
    <property type="match status" value="1"/>
</dbReference>
<feature type="domain" description="Ysc84 actin-binding" evidence="1">
    <location>
        <begin position="99"/>
        <end position="182"/>
    </location>
</feature>
<keyword evidence="3" id="KW-1185">Reference proteome</keyword>
<dbReference type="InterPro" id="IPR007461">
    <property type="entry name" value="Ysc84_actin-binding"/>
</dbReference>
<reference evidence="2 3" key="1">
    <citation type="submission" date="2017-03" db="EMBL/GenBank/DDBJ databases">
        <authorList>
            <person name="Afonso C.L."/>
            <person name="Miller P.J."/>
            <person name="Scott M.A."/>
            <person name="Spackman E."/>
            <person name="Goraichik I."/>
            <person name="Dimitrov K.M."/>
            <person name="Suarez D.L."/>
            <person name="Swayne D.E."/>
        </authorList>
    </citation>
    <scope>NUCLEOTIDE SEQUENCE [LARGE SCALE GENOMIC DNA]</scope>
    <source>
        <strain evidence="2 3">CECT 7680</strain>
    </source>
</reference>
<organism evidence="2 3">
    <name type="scientific">Pseudoruegeria aquimaris</name>
    <dbReference type="NCBI Taxonomy" id="393663"/>
    <lineage>
        <taxon>Bacteria</taxon>
        <taxon>Pseudomonadati</taxon>
        <taxon>Pseudomonadota</taxon>
        <taxon>Alphaproteobacteria</taxon>
        <taxon>Rhodobacterales</taxon>
        <taxon>Roseobacteraceae</taxon>
        <taxon>Pseudoruegeria</taxon>
    </lineage>
</organism>
<gene>
    <name evidence="2" type="ORF">PSA7680_00620</name>
</gene>
<dbReference type="EMBL" id="FWFQ01000003">
    <property type="protein sequence ID" value="SLN18337.1"/>
    <property type="molecule type" value="Genomic_DNA"/>
</dbReference>
<dbReference type="PROSITE" id="PS51318">
    <property type="entry name" value="TAT"/>
    <property type="match status" value="1"/>
</dbReference>
<dbReference type="RefSeq" id="WP_085867192.1">
    <property type="nucleotide sequence ID" value="NZ_FWFQ01000003.1"/>
</dbReference>
<evidence type="ECO:0000259" key="1">
    <source>
        <dbReference type="Pfam" id="PF04366"/>
    </source>
</evidence>
<proteinExistence type="predicted"/>
<protein>
    <recommendedName>
        <fullName evidence="1">Ysc84 actin-binding domain-containing protein</fullName>
    </recommendedName>
</protein>
<sequence length="186" mass="19312">MNRFSRRGFLAGAGAAVAMTSACGNGVGSTGAMALDARVNATMNYLFSTYPDTQDLAAKASGILVMPLMTEAGLWVGGAYGQGALQIDGVTVDYYSATQASVGFQVGAQQYAHALFFMTDDALSDFRRSPGWAAGADVQYAAIDQGGNMKIDTTTTRKPVIALVFGQAGLIAGASIKGTKYTRIIP</sequence>
<name>A0A1Y5RII4_9RHOB</name>
<dbReference type="AlphaFoldDB" id="A0A1Y5RII4"/>